<protein>
    <submittedName>
        <fullName evidence="2">Uncharacterized protein</fullName>
    </submittedName>
</protein>
<evidence type="ECO:0000256" key="1">
    <source>
        <dbReference type="SAM" id="SignalP"/>
    </source>
</evidence>
<name>A0A2T1LVA6_9CHRO</name>
<evidence type="ECO:0000313" key="3">
    <source>
        <dbReference type="Proteomes" id="UP000239001"/>
    </source>
</evidence>
<feature type="signal peptide" evidence="1">
    <location>
        <begin position="1"/>
        <end position="27"/>
    </location>
</feature>
<reference evidence="2 3" key="1">
    <citation type="submission" date="2018-03" db="EMBL/GenBank/DDBJ databases">
        <title>The ancient ancestry and fast evolution of plastids.</title>
        <authorList>
            <person name="Moore K.R."/>
            <person name="Magnabosco C."/>
            <person name="Momper L."/>
            <person name="Gold D.A."/>
            <person name="Bosak T."/>
            <person name="Fournier G.P."/>
        </authorList>
    </citation>
    <scope>NUCLEOTIDE SEQUENCE [LARGE SCALE GENOMIC DNA]</scope>
    <source>
        <strain evidence="2 3">CCALA 016</strain>
    </source>
</reference>
<comment type="caution">
    <text evidence="2">The sequence shown here is derived from an EMBL/GenBank/DDBJ whole genome shotgun (WGS) entry which is preliminary data.</text>
</comment>
<accession>A0A2T1LVA6</accession>
<reference evidence="2 3" key="2">
    <citation type="submission" date="2018-03" db="EMBL/GenBank/DDBJ databases">
        <authorList>
            <person name="Keele B.F."/>
        </authorList>
    </citation>
    <scope>NUCLEOTIDE SEQUENCE [LARGE SCALE GENOMIC DNA]</scope>
    <source>
        <strain evidence="2 3">CCALA 016</strain>
    </source>
</reference>
<evidence type="ECO:0000313" key="2">
    <source>
        <dbReference type="EMBL" id="PSF35653.1"/>
    </source>
</evidence>
<dbReference type="OrthoDB" id="428351at2"/>
<sequence>MKKDLLTLLGCSSSIALTLLTVPSAYANNVPVQEYVFTSANEGTEILAVEHPTENLIADQADFANCSCQDINMSDAEGERAIALYGCDCAAHRLLVQNLNKNQNL</sequence>
<dbReference type="Proteomes" id="UP000239001">
    <property type="component" value="Unassembled WGS sequence"/>
</dbReference>
<organism evidence="2 3">
    <name type="scientific">Aphanothece hegewaldii CCALA 016</name>
    <dbReference type="NCBI Taxonomy" id="2107694"/>
    <lineage>
        <taxon>Bacteria</taxon>
        <taxon>Bacillati</taxon>
        <taxon>Cyanobacteriota</taxon>
        <taxon>Cyanophyceae</taxon>
        <taxon>Oscillatoriophycideae</taxon>
        <taxon>Chroococcales</taxon>
        <taxon>Aphanothecaceae</taxon>
        <taxon>Aphanothece</taxon>
    </lineage>
</organism>
<dbReference type="RefSeq" id="WP_106457824.1">
    <property type="nucleotide sequence ID" value="NZ_PXOH01000018.1"/>
</dbReference>
<dbReference type="EMBL" id="PXOH01000018">
    <property type="protein sequence ID" value="PSF35653.1"/>
    <property type="molecule type" value="Genomic_DNA"/>
</dbReference>
<dbReference type="AlphaFoldDB" id="A0A2T1LVA6"/>
<gene>
    <name evidence="2" type="ORF">C7H19_15535</name>
</gene>
<keyword evidence="3" id="KW-1185">Reference proteome</keyword>
<feature type="chain" id="PRO_5015762024" evidence="1">
    <location>
        <begin position="28"/>
        <end position="105"/>
    </location>
</feature>
<keyword evidence="1" id="KW-0732">Signal</keyword>
<proteinExistence type="predicted"/>